<evidence type="ECO:0000256" key="8">
    <source>
        <dbReference type="SAM" id="MobiDB-lite"/>
    </source>
</evidence>
<evidence type="ECO:0000256" key="2">
    <source>
        <dbReference type="ARBA" id="ARBA00012104"/>
    </source>
</evidence>
<organism evidence="10 11">
    <name type="scientific">Malassezia brasiliensis</name>
    <dbReference type="NCBI Taxonomy" id="1821822"/>
    <lineage>
        <taxon>Eukaryota</taxon>
        <taxon>Fungi</taxon>
        <taxon>Dikarya</taxon>
        <taxon>Basidiomycota</taxon>
        <taxon>Ustilaginomycotina</taxon>
        <taxon>Malasseziomycetes</taxon>
        <taxon>Malasseziales</taxon>
        <taxon>Malasseziaceae</taxon>
        <taxon>Malassezia</taxon>
    </lineage>
</organism>
<evidence type="ECO:0000256" key="6">
    <source>
        <dbReference type="ARBA" id="ARBA00022840"/>
    </source>
</evidence>
<evidence type="ECO:0000256" key="1">
    <source>
        <dbReference type="ARBA" id="ARBA00008805"/>
    </source>
</evidence>
<keyword evidence="5 10" id="KW-0418">Kinase</keyword>
<keyword evidence="6" id="KW-0067">ATP-binding</keyword>
<keyword evidence="3 10" id="KW-0808">Transferase</keyword>
<dbReference type="Gene3D" id="3.40.1190.20">
    <property type="match status" value="1"/>
</dbReference>
<dbReference type="GO" id="GO:0005524">
    <property type="term" value="F:ATP binding"/>
    <property type="evidence" value="ECO:0007669"/>
    <property type="project" value="UniProtKB-KW"/>
</dbReference>
<evidence type="ECO:0000256" key="5">
    <source>
        <dbReference type="ARBA" id="ARBA00022777"/>
    </source>
</evidence>
<dbReference type="EC" id="2.7.1.35" evidence="2"/>
<dbReference type="Pfam" id="PF08543">
    <property type="entry name" value="Phos_pyr_kin"/>
    <property type="match status" value="1"/>
</dbReference>
<feature type="domain" description="Pyridoxamine kinase/Phosphomethylpyrimidine kinase" evidence="9">
    <location>
        <begin position="89"/>
        <end position="181"/>
    </location>
</feature>
<dbReference type="InterPro" id="IPR004625">
    <property type="entry name" value="PyrdxlKinase"/>
</dbReference>
<dbReference type="PANTHER" id="PTHR10534">
    <property type="entry name" value="PYRIDOXAL KINASE"/>
    <property type="match status" value="1"/>
</dbReference>
<dbReference type="GO" id="GO:0009443">
    <property type="term" value="P:pyridoxal 5'-phosphate salvage"/>
    <property type="evidence" value="ECO:0007669"/>
    <property type="project" value="InterPro"/>
</dbReference>
<evidence type="ECO:0000256" key="3">
    <source>
        <dbReference type="ARBA" id="ARBA00022679"/>
    </source>
</evidence>
<feature type="compositionally biased region" description="Acidic residues" evidence="8">
    <location>
        <begin position="533"/>
        <end position="548"/>
    </location>
</feature>
<dbReference type="GO" id="GO:0008478">
    <property type="term" value="F:pyridoxal kinase activity"/>
    <property type="evidence" value="ECO:0007669"/>
    <property type="project" value="UniProtKB-EC"/>
</dbReference>
<dbReference type="GO" id="GO:0005829">
    <property type="term" value="C:cytosol"/>
    <property type="evidence" value="ECO:0007669"/>
    <property type="project" value="TreeGrafter"/>
</dbReference>
<comment type="similarity">
    <text evidence="1">Belongs to the pyridoxine kinase family.</text>
</comment>
<dbReference type="SUPFAM" id="SSF53613">
    <property type="entry name" value="Ribokinase-like"/>
    <property type="match status" value="1"/>
</dbReference>
<dbReference type="PANTHER" id="PTHR10534:SF2">
    <property type="entry name" value="PYRIDOXAL KINASE"/>
    <property type="match status" value="1"/>
</dbReference>
<feature type="coiled-coil region" evidence="7">
    <location>
        <begin position="711"/>
        <end position="738"/>
    </location>
</feature>
<keyword evidence="11" id="KW-1185">Reference proteome</keyword>
<dbReference type="NCBIfam" id="TIGR00687">
    <property type="entry name" value="pyridox_kin"/>
    <property type="match status" value="1"/>
</dbReference>
<evidence type="ECO:0000259" key="9">
    <source>
        <dbReference type="Pfam" id="PF08543"/>
    </source>
</evidence>
<dbReference type="Proteomes" id="UP001216638">
    <property type="component" value="Chromosome 1"/>
</dbReference>
<dbReference type="InterPro" id="IPR029056">
    <property type="entry name" value="Ribokinase-like"/>
</dbReference>
<feature type="region of interest" description="Disordered" evidence="8">
    <location>
        <begin position="375"/>
        <end position="398"/>
    </location>
</feature>
<accession>A0AAF0DSF8</accession>
<proteinExistence type="inferred from homology"/>
<evidence type="ECO:0000256" key="7">
    <source>
        <dbReference type="SAM" id="Coils"/>
    </source>
</evidence>
<dbReference type="InterPro" id="IPR013749">
    <property type="entry name" value="PM/HMP-P_kinase-1"/>
</dbReference>
<reference evidence="10" key="1">
    <citation type="submission" date="2023-03" db="EMBL/GenBank/DDBJ databases">
        <title>Mating type loci evolution in Malassezia.</title>
        <authorList>
            <person name="Coelho M.A."/>
        </authorList>
    </citation>
    <scope>NUCLEOTIDE SEQUENCE</scope>
    <source>
        <strain evidence="10">CBS 14135</strain>
    </source>
</reference>
<evidence type="ECO:0000256" key="4">
    <source>
        <dbReference type="ARBA" id="ARBA00022741"/>
    </source>
</evidence>
<feature type="compositionally biased region" description="Basic and acidic residues" evidence="8">
    <location>
        <begin position="381"/>
        <end position="393"/>
    </location>
</feature>
<sequence>MSSDTASYRLLTIQSHVATGYVGWDVDAVNTVQFSNHTGYGRWGGLRFDAAHLADVFSNMERNKLLRHNRLLTGYTPSPEALGEVEKLIRAQREKNPHMVYLLDPVMGDMDRGMYVNPDVLPIYRRMLHLASIICPNQFEAQVLSGIEICSIATLKAALTKLHVEYQVPHVLITSLELDKDDLTAIGAMPSMPDGKPAMLLVGSTWNTDTKELQPWFLQFPSLGEYFSGVGDLFSALTVARFMEHEEDVPAPARAAYDGYDTPVEGECTLPIARAVTLAVASLQQVLIRTARAMETLGKQEGLDPLQPSHLATEEDRVKIMRMRELRIIQSAGDILHPQQSALENLSKEDVSVDETERRKTMELLWRLETGEGVLSDESSDVEHDHDTKHDSDASVGGDANELLSRLSLSDHERFQSLLRDPSRAARMYFEDEEDVPLWWTERTTLDGTANSVREIEKLGKANVPVRADLRFNVVAVLLAYAYALRHSQLSRLPAETSPSCMCRTEAPKKPAHAPAENPPPARVPDIAPLTPLDDDSDGEPPPLEDAEVPVPTSPNSTRINVPDTPSPPPLTDIPQADPDAAAESDETREALHTLLRRLLPFVFAHPRTSPKLASTMLASVDDAGLYFLHMLGPNDVGSSAAALLATLLRDVRPLLTPPNIRDASDAPVLVYALGDLAALLGACDRAVAKKLAFYAHAYTTAPREAQLAVSVQLDAEIARLEKEHEDAEQLAHLAAANATVGRMDPRVQRMGGGPKIQVLE</sequence>
<name>A0AAF0DSF8_9BASI</name>
<dbReference type="AlphaFoldDB" id="A0AAF0DSF8"/>
<dbReference type="EMBL" id="CP119951">
    <property type="protein sequence ID" value="WFC94597.1"/>
    <property type="molecule type" value="Genomic_DNA"/>
</dbReference>
<evidence type="ECO:0000313" key="11">
    <source>
        <dbReference type="Proteomes" id="UP001216638"/>
    </source>
</evidence>
<evidence type="ECO:0000313" key="10">
    <source>
        <dbReference type="EMBL" id="WFC94597.1"/>
    </source>
</evidence>
<keyword evidence="7" id="KW-0175">Coiled coil</keyword>
<protein>
    <recommendedName>
        <fullName evidence="2">pyridoxal kinase</fullName>
        <ecNumber evidence="2">2.7.1.35</ecNumber>
    </recommendedName>
</protein>
<feature type="region of interest" description="Disordered" evidence="8">
    <location>
        <begin position="494"/>
        <end position="584"/>
    </location>
</feature>
<dbReference type="CDD" id="cd01173">
    <property type="entry name" value="pyridoxal_pyridoxamine_kinase"/>
    <property type="match status" value="1"/>
</dbReference>
<keyword evidence="4" id="KW-0547">Nucleotide-binding</keyword>
<gene>
    <name evidence="10" type="primary">BUD16</name>
    <name evidence="10" type="ORF">MBRA1_001230</name>
</gene>